<dbReference type="OMA" id="YMATIEL"/>
<dbReference type="PANTHER" id="PTHR40079">
    <property type="entry name" value="MANNAN ENDO-1,4-BETA-MANNOSIDASE E-RELATED"/>
    <property type="match status" value="1"/>
</dbReference>
<dbReference type="InterPro" id="IPR000805">
    <property type="entry name" value="Glyco_hydro_26"/>
</dbReference>
<keyword evidence="6" id="KW-0732">Signal</keyword>
<feature type="chain" id="PRO_5006159718" evidence="6">
    <location>
        <begin position="36"/>
        <end position="466"/>
    </location>
</feature>
<dbReference type="Pfam" id="PF02156">
    <property type="entry name" value="Glyco_hydro_26"/>
    <property type="match status" value="1"/>
</dbReference>
<protein>
    <submittedName>
        <fullName evidence="8">Glycoside hydrolase family 26 protein</fullName>
    </submittedName>
</protein>
<comment type="caution">
    <text evidence="4">Lacks conserved residue(s) required for the propagation of feature annotation.</text>
</comment>
<proteinExistence type="inferred from homology"/>
<dbReference type="GeneID" id="28978137"/>
<feature type="transmembrane region" description="Helical" evidence="5">
    <location>
        <begin position="446"/>
        <end position="465"/>
    </location>
</feature>
<dbReference type="GO" id="GO:0016985">
    <property type="term" value="F:mannan endo-1,4-beta-mannosidase activity"/>
    <property type="evidence" value="ECO:0007669"/>
    <property type="project" value="InterPro"/>
</dbReference>
<evidence type="ECO:0000256" key="4">
    <source>
        <dbReference type="PROSITE-ProRule" id="PRU01100"/>
    </source>
</evidence>
<dbReference type="EMBL" id="KQ474083">
    <property type="protein sequence ID" value="KPV73393.1"/>
    <property type="molecule type" value="Genomic_DNA"/>
</dbReference>
<dbReference type="InterPro" id="IPR022790">
    <property type="entry name" value="GH26_dom"/>
</dbReference>
<keyword evidence="9" id="KW-1185">Reference proteome</keyword>
<dbReference type="InterPro" id="IPR017853">
    <property type="entry name" value="GH"/>
</dbReference>
<feature type="domain" description="GH26" evidence="7">
    <location>
        <begin position="65"/>
        <end position="351"/>
    </location>
</feature>
<evidence type="ECO:0000313" key="8">
    <source>
        <dbReference type="EMBL" id="KPV73393.1"/>
    </source>
</evidence>
<dbReference type="PANTHER" id="PTHR40079:SF4">
    <property type="entry name" value="GH26 DOMAIN-CONTAINING PROTEIN-RELATED"/>
    <property type="match status" value="1"/>
</dbReference>
<dbReference type="Proteomes" id="UP000053890">
    <property type="component" value="Unassembled WGS sequence"/>
</dbReference>
<keyword evidence="3" id="KW-0326">Glycosidase</keyword>
<comment type="similarity">
    <text evidence="1 4">Belongs to the glycosyl hydrolase 26 family.</text>
</comment>
<dbReference type="SUPFAM" id="SSF51445">
    <property type="entry name" value="(Trans)glycosidases"/>
    <property type="match status" value="1"/>
</dbReference>
<evidence type="ECO:0000256" key="3">
    <source>
        <dbReference type="ARBA" id="ARBA00023295"/>
    </source>
</evidence>
<accession>A0A0P9IV16</accession>
<feature type="signal peptide" evidence="6">
    <location>
        <begin position="1"/>
        <end position="35"/>
    </location>
</feature>
<keyword evidence="5" id="KW-1133">Transmembrane helix</keyword>
<keyword evidence="2 8" id="KW-0378">Hydrolase</keyword>
<reference evidence="8 9" key="1">
    <citation type="journal article" date="2015" name="Front. Microbiol.">
        <title>Genome sequence of the plant growth promoting endophytic yeast Rhodotorula graminis WP1.</title>
        <authorList>
            <person name="Firrincieli A."/>
            <person name="Otillar R."/>
            <person name="Salamov A."/>
            <person name="Schmutz J."/>
            <person name="Khan Z."/>
            <person name="Redman R.S."/>
            <person name="Fleck N.D."/>
            <person name="Lindquist E."/>
            <person name="Grigoriev I.V."/>
            <person name="Doty S.L."/>
        </authorList>
    </citation>
    <scope>NUCLEOTIDE SEQUENCE [LARGE SCALE GENOMIC DNA]</scope>
    <source>
        <strain evidence="8 9">WP1</strain>
    </source>
</reference>
<evidence type="ECO:0000259" key="7">
    <source>
        <dbReference type="PROSITE" id="PS51764"/>
    </source>
</evidence>
<dbReference type="GO" id="GO:0006080">
    <property type="term" value="P:substituted mannan metabolic process"/>
    <property type="evidence" value="ECO:0007669"/>
    <property type="project" value="InterPro"/>
</dbReference>
<sequence length="466" mass="50101">MRPSSSSRRSASGTASSSLHFLSAVVLLAAHVATAATLSPSSLSVAALAAAAAAVVHAAPSSSSLPVRPLPALDPSAMNSNGIYVGFLPQWGVDEPSDIIRALGRSPAAVGDYLVFGPDDTSFRQVDYHLSEVLDAAKGDVKQLYIPAILFNGRMNEWTPELSTALAQKMRGLNRQGVTVYLRFCYEMNGGWMQYGLQPVDYVSTWRSVTNAIRAVTNETFMVWAPNVMPDVADDDVQAYEPYWPGEEYVDVVGLSVYSFGPQRSINQVPPDNEFRNSFQKFYDLVSPSSSSSSDNPLGLTQAYSPIVAETSAPYYYEIPPSSRFYTQQGDTDITKPFPNLTNLAPSLASPPLERSDDELSVKATWLAQLTGNATAQRFPNLKLVNIFNFLKKSNGSSAEVLADFRFVGSDNGYNATVEAWLRQNFGNQTAYEQGYTGAAAALRPGSVAIVAALVAGAVAAVAVVV</sequence>
<keyword evidence="5" id="KW-0472">Membrane</keyword>
<evidence type="ECO:0000256" key="5">
    <source>
        <dbReference type="SAM" id="Phobius"/>
    </source>
</evidence>
<name>A0A0P9IV16_RHOGW</name>
<keyword evidence="5" id="KW-0812">Transmembrane</keyword>
<evidence type="ECO:0000313" key="9">
    <source>
        <dbReference type="Proteomes" id="UP000053890"/>
    </source>
</evidence>
<dbReference type="PROSITE" id="PS51764">
    <property type="entry name" value="GH26"/>
    <property type="match status" value="1"/>
</dbReference>
<evidence type="ECO:0000256" key="2">
    <source>
        <dbReference type="ARBA" id="ARBA00022801"/>
    </source>
</evidence>
<dbReference type="OrthoDB" id="428177at2759"/>
<gene>
    <name evidence="8" type="ORF">RHOBADRAFT_55143</name>
</gene>
<dbReference type="RefSeq" id="XP_018269442.1">
    <property type="nucleotide sequence ID" value="XM_018417689.1"/>
</dbReference>
<evidence type="ECO:0000256" key="1">
    <source>
        <dbReference type="ARBA" id="ARBA00007754"/>
    </source>
</evidence>
<dbReference type="AlphaFoldDB" id="A0A0P9IV16"/>
<organism evidence="8 9">
    <name type="scientific">Rhodotorula graminis (strain WP1)</name>
    <dbReference type="NCBI Taxonomy" id="578459"/>
    <lineage>
        <taxon>Eukaryota</taxon>
        <taxon>Fungi</taxon>
        <taxon>Dikarya</taxon>
        <taxon>Basidiomycota</taxon>
        <taxon>Pucciniomycotina</taxon>
        <taxon>Microbotryomycetes</taxon>
        <taxon>Sporidiobolales</taxon>
        <taxon>Sporidiobolaceae</taxon>
        <taxon>Rhodotorula</taxon>
    </lineage>
</organism>
<dbReference type="Gene3D" id="3.20.20.80">
    <property type="entry name" value="Glycosidases"/>
    <property type="match status" value="1"/>
</dbReference>
<evidence type="ECO:0000256" key="6">
    <source>
        <dbReference type="SAM" id="SignalP"/>
    </source>
</evidence>